<protein>
    <recommendedName>
        <fullName evidence="4">F-box domain-containing protein</fullName>
    </recommendedName>
</protein>
<evidence type="ECO:0000256" key="1">
    <source>
        <dbReference type="ARBA" id="ARBA00004430"/>
    </source>
</evidence>
<name>A0ABY8UDX9_TETOB</name>
<dbReference type="InterPro" id="IPR032675">
    <property type="entry name" value="LRR_dom_sf"/>
</dbReference>
<evidence type="ECO:0000313" key="2">
    <source>
        <dbReference type="EMBL" id="WIA19706.1"/>
    </source>
</evidence>
<keyword evidence="3" id="KW-1185">Reference proteome</keyword>
<evidence type="ECO:0008006" key="4">
    <source>
        <dbReference type="Google" id="ProtNLM"/>
    </source>
</evidence>
<comment type="subcellular location">
    <subcellularLocation>
        <location evidence="1">Cytoplasm</location>
        <location evidence="1">Cytoskeleton</location>
        <location evidence="1">Cilium axoneme</location>
    </subcellularLocation>
</comment>
<evidence type="ECO:0000313" key="3">
    <source>
        <dbReference type="Proteomes" id="UP001244341"/>
    </source>
</evidence>
<reference evidence="2 3" key="1">
    <citation type="submission" date="2023-05" db="EMBL/GenBank/DDBJ databases">
        <title>A 100% complete, gapless, phased diploid assembly of the Scenedesmus obliquus UTEX 3031 genome.</title>
        <authorList>
            <person name="Biondi T.C."/>
            <person name="Hanschen E.R."/>
            <person name="Kwon T."/>
            <person name="Eng W."/>
            <person name="Kruse C.P.S."/>
            <person name="Koehler S.I."/>
            <person name="Kunde Y."/>
            <person name="Gleasner C.D."/>
            <person name="You Mak K.T."/>
            <person name="Polle J."/>
            <person name="Hovde B.T."/>
            <person name="Starkenburg S.R."/>
        </authorList>
    </citation>
    <scope>NUCLEOTIDE SEQUENCE [LARGE SCALE GENOMIC DNA]</scope>
    <source>
        <strain evidence="2 3">DOE0152z</strain>
    </source>
</reference>
<accession>A0ABY8UDX9</accession>
<dbReference type="Proteomes" id="UP001244341">
    <property type="component" value="Chromosome 11b"/>
</dbReference>
<dbReference type="Gene3D" id="3.80.10.10">
    <property type="entry name" value="Ribonuclease Inhibitor"/>
    <property type="match status" value="1"/>
</dbReference>
<organism evidence="2 3">
    <name type="scientific">Tetradesmus obliquus</name>
    <name type="common">Green alga</name>
    <name type="synonym">Acutodesmus obliquus</name>
    <dbReference type="NCBI Taxonomy" id="3088"/>
    <lineage>
        <taxon>Eukaryota</taxon>
        <taxon>Viridiplantae</taxon>
        <taxon>Chlorophyta</taxon>
        <taxon>core chlorophytes</taxon>
        <taxon>Chlorophyceae</taxon>
        <taxon>CS clade</taxon>
        <taxon>Sphaeropleales</taxon>
        <taxon>Scenedesmaceae</taxon>
        <taxon>Tetradesmus</taxon>
    </lineage>
</organism>
<proteinExistence type="predicted"/>
<gene>
    <name evidence="2" type="ORF">OEZ85_005632</name>
</gene>
<dbReference type="EMBL" id="CP126218">
    <property type="protein sequence ID" value="WIA19706.1"/>
    <property type="molecule type" value="Genomic_DNA"/>
</dbReference>
<sequence length="626" mass="66848">MQGHRRRSAPGKPSTQSQLLKALAQCNDTVWEGQLVPRLRAQGSLANVALSCKQLRVLCHSNAESLRFSCANTQNHQQHLEQLPSRFPACATVQYTAHQPHDVSHFGQVLPVLSRLPRLNSIDLHATTTAASSAPLMALALELLQLRLPNLRSLAVSIMGGWGDNPQPFKAIGAATRLTRLDLYSYTDVPAQLTMGNLSALSGLSSSLKALVVGVDQLVDQDELQPQALGRDLGFLSALTGLTQLMLPLPFSAVNLAAVSACSSLRNLSLTAMEDPAGFAALEDPDCRALGCLGQLTELRLPKVQGTGSSAAFLSALMQLQELQVLRVDGLLPATALPVLAGLPKLKEMGCIWGNEGEAAAQQQQRQRRASRLVPTEQQLSGLHSMGAAGHAAIPWAAFPQLLTVMQWDQWSVDNFSGICAHCTQLRELASCEWRADTTSLPPDVPAAQRVAAVKGLAKLPKLTLLHFSANDDAEIAALAAASQLQQLTLMLPDANLDTKACSPMSLSPLLLLRSLRRLELWLPGLPLTAEDARRLISSMQCIPSVAFTVMPSSKAAVLQGMEEARAANMKVPSEFDIDVNPSWTENPPAAAVGLGGAAEGFVLPQFVMPGGLAMPPMLAPGLMQM</sequence>
<dbReference type="SUPFAM" id="SSF52058">
    <property type="entry name" value="L domain-like"/>
    <property type="match status" value="1"/>
</dbReference>